<dbReference type="Proteomes" id="UP001054945">
    <property type="component" value="Unassembled WGS sequence"/>
</dbReference>
<keyword evidence="1" id="KW-0812">Transmembrane</keyword>
<protein>
    <recommendedName>
        <fullName evidence="4">Endoplasmic reticulum transmembrane protein</fullName>
    </recommendedName>
</protein>
<dbReference type="EMBL" id="BPLR01015593">
    <property type="protein sequence ID" value="GIY77243.1"/>
    <property type="molecule type" value="Genomic_DNA"/>
</dbReference>
<organism evidence="2 3">
    <name type="scientific">Caerostris extrusa</name>
    <name type="common">Bark spider</name>
    <name type="synonym">Caerostris bankana</name>
    <dbReference type="NCBI Taxonomy" id="172846"/>
    <lineage>
        <taxon>Eukaryota</taxon>
        <taxon>Metazoa</taxon>
        <taxon>Ecdysozoa</taxon>
        <taxon>Arthropoda</taxon>
        <taxon>Chelicerata</taxon>
        <taxon>Arachnida</taxon>
        <taxon>Araneae</taxon>
        <taxon>Araneomorphae</taxon>
        <taxon>Entelegynae</taxon>
        <taxon>Araneoidea</taxon>
        <taxon>Araneidae</taxon>
        <taxon>Caerostris</taxon>
    </lineage>
</organism>
<proteinExistence type="predicted"/>
<name>A0AAV4W4C3_CAEEX</name>
<comment type="caution">
    <text evidence="2">The sequence shown here is derived from an EMBL/GenBank/DDBJ whole genome shotgun (WGS) entry which is preliminary data.</text>
</comment>
<keyword evidence="1" id="KW-0472">Membrane</keyword>
<keyword evidence="3" id="KW-1185">Reference proteome</keyword>
<evidence type="ECO:0008006" key="4">
    <source>
        <dbReference type="Google" id="ProtNLM"/>
    </source>
</evidence>
<feature type="transmembrane region" description="Helical" evidence="1">
    <location>
        <begin position="34"/>
        <end position="53"/>
    </location>
</feature>
<gene>
    <name evidence="2" type="ORF">CEXT_291331</name>
</gene>
<keyword evidence="1" id="KW-1133">Transmembrane helix</keyword>
<reference evidence="2 3" key="1">
    <citation type="submission" date="2021-06" db="EMBL/GenBank/DDBJ databases">
        <title>Caerostris extrusa draft genome.</title>
        <authorList>
            <person name="Kono N."/>
            <person name="Arakawa K."/>
        </authorList>
    </citation>
    <scope>NUCLEOTIDE SEQUENCE [LARGE SCALE GENOMIC DNA]</scope>
</reference>
<dbReference type="AlphaFoldDB" id="A0AAV4W4C3"/>
<evidence type="ECO:0000313" key="2">
    <source>
        <dbReference type="EMBL" id="GIY77243.1"/>
    </source>
</evidence>
<evidence type="ECO:0000313" key="3">
    <source>
        <dbReference type="Proteomes" id="UP001054945"/>
    </source>
</evidence>
<evidence type="ECO:0000256" key="1">
    <source>
        <dbReference type="SAM" id="Phobius"/>
    </source>
</evidence>
<accession>A0AAV4W4C3</accession>
<sequence length="113" mass="13656">MWSILTYLEVEFTVLLEPLLCEERHQRPREYQYLLLRSFLTIVFPILTCYFKVLSQRYDIKNMEAVDRDHNKHFINHENSYPAEIRSSGRVQEEIEAKASFVTICRKQRQESK</sequence>